<proteinExistence type="predicted"/>
<evidence type="ECO:0000313" key="3">
    <source>
        <dbReference type="WBParaSite" id="Pan_g19948.t1"/>
    </source>
</evidence>
<protein>
    <submittedName>
        <fullName evidence="3">rRNA-processing protein FYV7</fullName>
    </submittedName>
</protein>
<name>A0A7E4VE31_PANRE</name>
<reference evidence="2" key="1">
    <citation type="journal article" date="2013" name="Genetics">
        <title>The draft genome and transcriptome of Panagrellus redivivus are shaped by the harsh demands of a free-living lifestyle.</title>
        <authorList>
            <person name="Srinivasan J."/>
            <person name="Dillman A.R."/>
            <person name="Macchietto M.G."/>
            <person name="Heikkinen L."/>
            <person name="Lakso M."/>
            <person name="Fracchia K.M."/>
            <person name="Antoshechkin I."/>
            <person name="Mortazavi A."/>
            <person name="Wong G."/>
            <person name="Sternberg P.W."/>
        </authorList>
    </citation>
    <scope>NUCLEOTIDE SEQUENCE [LARGE SCALE GENOMIC DNA]</scope>
    <source>
        <strain evidence="2">MT8872</strain>
    </source>
</reference>
<sequence length="90" mass="10527">MLTRRSKRLKGEPINIDEGLPPRKKAKVTAEKLEKLQNGRKNYLEKKKVDMEKKAELDRRRIERMRAAKLGRQKAVKTSEVSNTEDQPKL</sequence>
<dbReference type="WBParaSite" id="Pan_g19948.t1">
    <property type="protein sequence ID" value="Pan_g19948.t1"/>
    <property type="gene ID" value="Pan_g19948"/>
</dbReference>
<keyword evidence="2" id="KW-1185">Reference proteome</keyword>
<feature type="region of interest" description="Disordered" evidence="1">
    <location>
        <begin position="1"/>
        <end position="28"/>
    </location>
</feature>
<accession>A0A7E4VE31</accession>
<evidence type="ECO:0000313" key="2">
    <source>
        <dbReference type="Proteomes" id="UP000492821"/>
    </source>
</evidence>
<feature type="region of interest" description="Disordered" evidence="1">
    <location>
        <begin position="66"/>
        <end position="90"/>
    </location>
</feature>
<dbReference type="Proteomes" id="UP000492821">
    <property type="component" value="Unassembled WGS sequence"/>
</dbReference>
<dbReference type="AlphaFoldDB" id="A0A7E4VE31"/>
<feature type="compositionally biased region" description="Polar residues" evidence="1">
    <location>
        <begin position="79"/>
        <end position="90"/>
    </location>
</feature>
<organism evidence="2 3">
    <name type="scientific">Panagrellus redivivus</name>
    <name type="common">Microworm</name>
    <dbReference type="NCBI Taxonomy" id="6233"/>
    <lineage>
        <taxon>Eukaryota</taxon>
        <taxon>Metazoa</taxon>
        <taxon>Ecdysozoa</taxon>
        <taxon>Nematoda</taxon>
        <taxon>Chromadorea</taxon>
        <taxon>Rhabditida</taxon>
        <taxon>Tylenchina</taxon>
        <taxon>Panagrolaimomorpha</taxon>
        <taxon>Panagrolaimoidea</taxon>
        <taxon>Panagrolaimidae</taxon>
        <taxon>Panagrellus</taxon>
    </lineage>
</organism>
<reference evidence="3" key="2">
    <citation type="submission" date="2020-10" db="UniProtKB">
        <authorList>
            <consortium name="WormBaseParasite"/>
        </authorList>
    </citation>
    <scope>IDENTIFICATION</scope>
</reference>
<evidence type="ECO:0000256" key="1">
    <source>
        <dbReference type="SAM" id="MobiDB-lite"/>
    </source>
</evidence>